<evidence type="ECO:0000313" key="1">
    <source>
        <dbReference type="EMBL" id="SPF51848.1"/>
    </source>
</evidence>
<protein>
    <submittedName>
        <fullName evidence="1">Uncharacterized protein</fullName>
    </submittedName>
</protein>
<dbReference type="OrthoDB" id="1798729at2"/>
<reference evidence="2" key="1">
    <citation type="submission" date="2018-02" db="EMBL/GenBank/DDBJ databases">
        <authorList>
            <person name="Hausmann B."/>
        </authorList>
    </citation>
    <scope>NUCLEOTIDE SEQUENCE [LARGE SCALE GENOMIC DNA]</scope>
    <source>
        <strain evidence="2">Peat soil MAG SbF1</strain>
    </source>
</reference>
<dbReference type="Proteomes" id="UP000238916">
    <property type="component" value="Unassembled WGS sequence"/>
</dbReference>
<organism evidence="1 2">
    <name type="scientific">Candidatus Desulfosporosinus infrequens</name>
    <dbReference type="NCBI Taxonomy" id="2043169"/>
    <lineage>
        <taxon>Bacteria</taxon>
        <taxon>Bacillati</taxon>
        <taxon>Bacillota</taxon>
        <taxon>Clostridia</taxon>
        <taxon>Eubacteriales</taxon>
        <taxon>Desulfitobacteriaceae</taxon>
        <taxon>Desulfosporosinus</taxon>
    </lineage>
</organism>
<dbReference type="AlphaFoldDB" id="A0A2U3LJ24"/>
<name>A0A2U3LJ24_9FIRM</name>
<sequence length="98" mass="11728">MEHYEKFAHKYGFNNYGEMTKNSLTVIFDYGVSWMSTYTRFGWLAWVDKLPDIPLKTFQTYEEAIRYINEVFEATEVNFKELIETCIVQHDNKLIVLN</sequence>
<accession>A0A2U3LJ24</accession>
<gene>
    <name evidence="1" type="ORF">SBF1_5380006</name>
</gene>
<evidence type="ECO:0000313" key="2">
    <source>
        <dbReference type="Proteomes" id="UP000238916"/>
    </source>
</evidence>
<dbReference type="EMBL" id="OMOF01000488">
    <property type="protein sequence ID" value="SPF51848.1"/>
    <property type="molecule type" value="Genomic_DNA"/>
</dbReference>
<proteinExistence type="predicted"/>